<dbReference type="InterPro" id="IPR052754">
    <property type="entry name" value="NTPase_KAP_P-loop"/>
</dbReference>
<evidence type="ECO:0000313" key="4">
    <source>
        <dbReference type="EMBL" id="PJK30710.1"/>
    </source>
</evidence>
<protein>
    <recommendedName>
        <fullName evidence="1">KAP NTPase domain-containing protein</fullName>
    </recommendedName>
</protein>
<evidence type="ECO:0000313" key="2">
    <source>
        <dbReference type="EMBL" id="PJK29328.1"/>
    </source>
</evidence>
<evidence type="ECO:0000313" key="5">
    <source>
        <dbReference type="Proteomes" id="UP000229498"/>
    </source>
</evidence>
<accession>A0A2M9G436</accession>
<dbReference type="EMBL" id="PHIG01000018">
    <property type="protein sequence ID" value="PJK30710.1"/>
    <property type="molecule type" value="Genomic_DNA"/>
</dbReference>
<dbReference type="EMBL" id="PHIG01000033">
    <property type="protein sequence ID" value="PJK29328.1"/>
    <property type="molecule type" value="Genomic_DNA"/>
</dbReference>
<dbReference type="Pfam" id="PF07693">
    <property type="entry name" value="KAP_NTPase"/>
    <property type="match status" value="1"/>
</dbReference>
<dbReference type="InterPro" id="IPR011646">
    <property type="entry name" value="KAP_P-loop"/>
</dbReference>
<feature type="domain" description="KAP NTPase" evidence="1">
    <location>
        <begin position="57"/>
        <end position="340"/>
    </location>
</feature>
<dbReference type="SUPFAM" id="SSF52540">
    <property type="entry name" value="P-loop containing nucleoside triphosphate hydrolases"/>
    <property type="match status" value="1"/>
</dbReference>
<organism evidence="3 5">
    <name type="scientific">Minwuia thermotolerans</name>
    <dbReference type="NCBI Taxonomy" id="2056226"/>
    <lineage>
        <taxon>Bacteria</taxon>
        <taxon>Pseudomonadati</taxon>
        <taxon>Pseudomonadota</taxon>
        <taxon>Alphaproteobacteria</taxon>
        <taxon>Minwuiales</taxon>
        <taxon>Minwuiaceae</taxon>
        <taxon>Minwuia</taxon>
    </lineage>
</organism>
<dbReference type="Proteomes" id="UP000229498">
    <property type="component" value="Unassembled WGS sequence"/>
</dbReference>
<name>A0A2M9G436_9PROT</name>
<dbReference type="EMBL" id="PHIG01000025">
    <property type="protein sequence ID" value="PJK30487.1"/>
    <property type="molecule type" value="Genomic_DNA"/>
</dbReference>
<evidence type="ECO:0000259" key="1">
    <source>
        <dbReference type="Pfam" id="PF07693"/>
    </source>
</evidence>
<dbReference type="AlphaFoldDB" id="A0A2M9G436"/>
<dbReference type="Gene3D" id="3.40.50.300">
    <property type="entry name" value="P-loop containing nucleotide triphosphate hydrolases"/>
    <property type="match status" value="1"/>
</dbReference>
<reference evidence="3 5" key="1">
    <citation type="submission" date="2017-11" db="EMBL/GenBank/DDBJ databases">
        <title>Draft genome sequence of Rhizobiales bacterium SY3-13.</title>
        <authorList>
            <person name="Sun C."/>
        </authorList>
    </citation>
    <scope>NUCLEOTIDE SEQUENCE [LARGE SCALE GENOMIC DNA]</scope>
    <source>
        <strain evidence="3 5">SY3-13</strain>
    </source>
</reference>
<evidence type="ECO:0000313" key="3">
    <source>
        <dbReference type="EMBL" id="PJK30487.1"/>
    </source>
</evidence>
<dbReference type="InterPro" id="IPR027417">
    <property type="entry name" value="P-loop_NTPase"/>
</dbReference>
<dbReference type="PANTHER" id="PTHR22674">
    <property type="entry name" value="NTPASE, KAP FAMILY P-LOOP DOMAIN-CONTAINING 1"/>
    <property type="match status" value="1"/>
</dbReference>
<keyword evidence="5" id="KW-1185">Reference proteome</keyword>
<dbReference type="PANTHER" id="PTHR22674:SF6">
    <property type="entry name" value="NTPASE KAP FAMILY P-LOOP DOMAIN-CONTAINING PROTEIN 1"/>
    <property type="match status" value="1"/>
</dbReference>
<sequence length="767" mass="86596">MTPGKKIVYSVAVRREKTRGTGLMTEPSGEQAEIQEWTMNSDRPIAEPDEDQFELTSFARTIARVIAKNRSEDSFVLGVHGPWGIGKSSTVALVRHCLDAEFGEDRENLEIIEFNPWWFTDKESLHADFFAELAAAMSLPDRERARLRAIGHRLGKHSASIAPIVGLIGGSAMEKALRATGGVLQDFLEDPKATVPHEHRRISDALREAGKRYLVVIDDLDRLDIEEAMMVFQLVKSSGRLPNITYMLVFDRALVERHLKERFSGADQQYLDKIIQASFEVPPPDKTDLRYKLREQVLRAVDAQNQDDEARILDVLVDVVWPFLNTARDLARFDNVLKILWPSVEGELDRADFVGIEALRVFLPLLHRRIFDNKNAVLRRPAARGLSEDDRASMTKTLFDGLDQPSVRVLQQALSRLFPRLEIYWGGSGYDSDWEAEWRKNRQICSETFFDSYFRYAIDDSTLPASQLDQIISQSGDGKTVASALRKASARPRRQGGTKAASLLDELVVRAEDVPEQNIESFLGAVFSVVDEINLPIDGSRRLGDFEDNELRAHWLLNRFRDRVSKEQFDRAVVRAAKLASLQFLLSLADRALRNNGLIEGRRGAERSIVSSEAAIELRDLALEAVTRAASDMSLLQVPELVSSLYVWMQLEEMMGEETVRDWVQQNLEDPQLVVALAGSFVSTNQSSSGRSNVTRTRYLVHKKLVAGLCDPKRLISCVDELLAGPGTTDEEKSTLRHFRELWDEASDEEPLFVEQLALDEADMTEE</sequence>
<proteinExistence type="predicted"/>
<gene>
    <name evidence="4" type="ORF">CVT23_04905</name>
    <name evidence="3" type="ORF">CVT23_05955</name>
    <name evidence="2" type="ORF">CVT23_12040</name>
</gene>
<comment type="caution">
    <text evidence="3">The sequence shown here is derived from an EMBL/GenBank/DDBJ whole genome shotgun (WGS) entry which is preliminary data.</text>
</comment>
<dbReference type="OrthoDB" id="88903at2"/>